<evidence type="ECO:0000313" key="1">
    <source>
        <dbReference type="EMBL" id="CAF5166438.1"/>
    </source>
</evidence>
<dbReference type="AlphaFoldDB" id="A0A8S3GLB3"/>
<comment type="caution">
    <text evidence="1">The sequence shown here is derived from an EMBL/GenBank/DDBJ whole genome shotgun (WGS) entry which is preliminary data.</text>
</comment>
<dbReference type="Proteomes" id="UP000681967">
    <property type="component" value="Unassembled WGS sequence"/>
</dbReference>
<feature type="non-terminal residue" evidence="1">
    <location>
        <position position="1"/>
    </location>
</feature>
<reference evidence="1" key="1">
    <citation type="submission" date="2021-02" db="EMBL/GenBank/DDBJ databases">
        <authorList>
            <person name="Nowell W R."/>
        </authorList>
    </citation>
    <scope>NUCLEOTIDE SEQUENCE</scope>
</reference>
<sequence>KQPEIWKMLRTCTYSQSSDSRQWFNQPT</sequence>
<proteinExistence type="predicted"/>
<evidence type="ECO:0000313" key="2">
    <source>
        <dbReference type="Proteomes" id="UP000681967"/>
    </source>
</evidence>
<dbReference type="EMBL" id="CAJOBH010273495">
    <property type="protein sequence ID" value="CAF5166438.1"/>
    <property type="molecule type" value="Genomic_DNA"/>
</dbReference>
<gene>
    <name evidence="1" type="ORF">BYL167_LOCUS76057</name>
</gene>
<accession>A0A8S3GLB3</accession>
<name>A0A8S3GLB3_9BILA</name>
<protein>
    <submittedName>
        <fullName evidence="1">Uncharacterized protein</fullName>
    </submittedName>
</protein>
<organism evidence="1 2">
    <name type="scientific">Rotaria magnacalcarata</name>
    <dbReference type="NCBI Taxonomy" id="392030"/>
    <lineage>
        <taxon>Eukaryota</taxon>
        <taxon>Metazoa</taxon>
        <taxon>Spiralia</taxon>
        <taxon>Gnathifera</taxon>
        <taxon>Rotifera</taxon>
        <taxon>Eurotatoria</taxon>
        <taxon>Bdelloidea</taxon>
        <taxon>Philodinida</taxon>
        <taxon>Philodinidae</taxon>
        <taxon>Rotaria</taxon>
    </lineage>
</organism>